<dbReference type="GO" id="GO:1990404">
    <property type="term" value="F:NAD+-protein mono-ADP-ribosyltransferase activity"/>
    <property type="evidence" value="ECO:0007669"/>
    <property type="project" value="TreeGrafter"/>
</dbReference>
<evidence type="ECO:0000259" key="3">
    <source>
        <dbReference type="PROSITE" id="PS51059"/>
    </source>
</evidence>
<evidence type="ECO:0000256" key="2">
    <source>
        <dbReference type="SAM" id="MobiDB-lite"/>
    </source>
</evidence>
<evidence type="ECO:0000313" key="5">
    <source>
        <dbReference type="Proteomes" id="UP000801492"/>
    </source>
</evidence>
<keyword evidence="1" id="KW-0808">Transferase</keyword>
<dbReference type="GO" id="GO:0003950">
    <property type="term" value="F:NAD+ poly-ADP-ribosyltransferase activity"/>
    <property type="evidence" value="ECO:0007669"/>
    <property type="project" value="UniProtKB-UniRule"/>
</dbReference>
<dbReference type="Proteomes" id="UP000801492">
    <property type="component" value="Unassembled WGS sequence"/>
</dbReference>
<dbReference type="InterPro" id="IPR051712">
    <property type="entry name" value="ARTD-AVP"/>
</dbReference>
<organism evidence="4 5">
    <name type="scientific">Ignelater luminosus</name>
    <name type="common">Cucubano</name>
    <name type="synonym">Pyrophorus luminosus</name>
    <dbReference type="NCBI Taxonomy" id="2038154"/>
    <lineage>
        <taxon>Eukaryota</taxon>
        <taxon>Metazoa</taxon>
        <taxon>Ecdysozoa</taxon>
        <taxon>Arthropoda</taxon>
        <taxon>Hexapoda</taxon>
        <taxon>Insecta</taxon>
        <taxon>Pterygota</taxon>
        <taxon>Neoptera</taxon>
        <taxon>Endopterygota</taxon>
        <taxon>Coleoptera</taxon>
        <taxon>Polyphaga</taxon>
        <taxon>Elateriformia</taxon>
        <taxon>Elateroidea</taxon>
        <taxon>Elateridae</taxon>
        <taxon>Agrypninae</taxon>
        <taxon>Pyrophorini</taxon>
        <taxon>Ignelater</taxon>
    </lineage>
</organism>
<evidence type="ECO:0000313" key="4">
    <source>
        <dbReference type="EMBL" id="KAF2905506.1"/>
    </source>
</evidence>
<dbReference type="InterPro" id="IPR012317">
    <property type="entry name" value="Poly(ADP-ribose)pol_cat_dom"/>
</dbReference>
<comment type="caution">
    <text evidence="4">The sequence shown here is derived from an EMBL/GenBank/DDBJ whole genome shotgun (WGS) entry which is preliminary data.</text>
</comment>
<dbReference type="Pfam" id="PF00644">
    <property type="entry name" value="PARP"/>
    <property type="match status" value="1"/>
</dbReference>
<feature type="region of interest" description="Disordered" evidence="2">
    <location>
        <begin position="75"/>
        <end position="109"/>
    </location>
</feature>
<sequence>MGNLCCSIKTAEGRDEARRIRQEEERQRQLEARIQQEQERQQVLEERRQGETKRRQEQERQRQLEARIQQERERRQRLEEHRQVEAKRRQEQERQRQVEERRQTEITRRQEQERQQLEEYWQAEAQRKQLEQVNSFPTISEILENHEAVSSWTGVNPQVVRYVQLSPASAEYKKIEKQFRRTNKKFFRVFRIERVENPYLLAGYLLKKEELLGRHGFTKEELLFHGTKEQNIDNICKENLNWRLHGKGTGHIFGKGVSFTPISNYATHYCDKHSSIKVMLLMKVLVSNSCLGNSQMDIPPNGFDTSRKGNGHVIVKYYDNEFYPAYKIYFTTVGG</sequence>
<dbReference type="EC" id="2.4.2.-" evidence="1"/>
<feature type="region of interest" description="Disordered" evidence="2">
    <location>
        <begin position="1"/>
        <end position="20"/>
    </location>
</feature>
<protein>
    <recommendedName>
        <fullName evidence="1">Poly [ADP-ribose] polymerase</fullName>
        <shortName evidence="1">PARP</shortName>
        <ecNumber evidence="1">2.4.2.-</ecNumber>
    </recommendedName>
</protein>
<accession>A0A8K0GMX1</accession>
<name>A0A8K0GMX1_IGNLU</name>
<feature type="region of interest" description="Disordered" evidence="2">
    <location>
        <begin position="41"/>
        <end position="62"/>
    </location>
</feature>
<keyword evidence="1" id="KW-0520">NAD</keyword>
<reference evidence="4" key="1">
    <citation type="submission" date="2019-08" db="EMBL/GenBank/DDBJ databases">
        <title>The genome of the North American firefly Photinus pyralis.</title>
        <authorList>
            <consortium name="Photinus pyralis genome working group"/>
            <person name="Fallon T.R."/>
            <person name="Sander Lower S.E."/>
            <person name="Weng J.-K."/>
        </authorList>
    </citation>
    <scope>NUCLEOTIDE SEQUENCE</scope>
    <source>
        <strain evidence="4">TRF0915ILg1</strain>
        <tissue evidence="4">Whole body</tissue>
    </source>
</reference>
<dbReference type="OrthoDB" id="6133115at2759"/>
<dbReference type="PANTHER" id="PTHR45740:SF2">
    <property type="entry name" value="POLY [ADP-RIBOSE] POLYMERASE"/>
    <property type="match status" value="1"/>
</dbReference>
<proteinExistence type="predicted"/>
<evidence type="ECO:0000256" key="1">
    <source>
        <dbReference type="RuleBase" id="RU362114"/>
    </source>
</evidence>
<dbReference type="AlphaFoldDB" id="A0A8K0GMX1"/>
<keyword evidence="5" id="KW-1185">Reference proteome</keyword>
<feature type="compositionally biased region" description="Basic and acidic residues" evidence="2">
    <location>
        <begin position="11"/>
        <end position="20"/>
    </location>
</feature>
<dbReference type="EMBL" id="VTPC01000518">
    <property type="protein sequence ID" value="KAF2905506.1"/>
    <property type="molecule type" value="Genomic_DNA"/>
</dbReference>
<dbReference type="PANTHER" id="PTHR45740">
    <property type="entry name" value="POLY [ADP-RIBOSE] POLYMERASE"/>
    <property type="match status" value="1"/>
</dbReference>
<feature type="domain" description="PARP catalytic" evidence="3">
    <location>
        <begin position="146"/>
        <end position="335"/>
    </location>
</feature>
<gene>
    <name evidence="4" type="ORF">ILUMI_00672</name>
</gene>
<dbReference type="SUPFAM" id="SSF56399">
    <property type="entry name" value="ADP-ribosylation"/>
    <property type="match status" value="1"/>
</dbReference>
<dbReference type="GO" id="GO:0005634">
    <property type="term" value="C:nucleus"/>
    <property type="evidence" value="ECO:0007669"/>
    <property type="project" value="TreeGrafter"/>
</dbReference>
<dbReference type="PROSITE" id="PS51059">
    <property type="entry name" value="PARP_CATALYTIC"/>
    <property type="match status" value="1"/>
</dbReference>
<keyword evidence="1" id="KW-0328">Glycosyltransferase</keyword>
<dbReference type="Gene3D" id="3.90.228.10">
    <property type="match status" value="1"/>
</dbReference>